<feature type="coiled-coil region" evidence="10">
    <location>
        <begin position="618"/>
        <end position="750"/>
    </location>
</feature>
<keyword evidence="4" id="KW-0999">Mitochondrion inner membrane</keyword>
<evidence type="ECO:0000313" key="15">
    <source>
        <dbReference type="Proteomes" id="UP000323011"/>
    </source>
</evidence>
<dbReference type="PANTHER" id="PTHR23075:SF0">
    <property type="entry name" value="ATPASE FAMILY AAA DOMAIN-CONTAINING PROTEIN 3"/>
    <property type="match status" value="1"/>
</dbReference>
<evidence type="ECO:0000256" key="4">
    <source>
        <dbReference type="ARBA" id="ARBA00022792"/>
    </source>
</evidence>
<keyword evidence="7" id="KW-0496">Mitochondrion</keyword>
<evidence type="ECO:0000256" key="12">
    <source>
        <dbReference type="SAM" id="SignalP"/>
    </source>
</evidence>
<feature type="signal peptide" evidence="12">
    <location>
        <begin position="1"/>
        <end position="23"/>
    </location>
</feature>
<reference evidence="14 15" key="1">
    <citation type="submission" date="2019-07" db="EMBL/GenBank/DDBJ databases">
        <title>Genomes of Cafeteria roenbergensis.</title>
        <authorList>
            <person name="Fischer M.G."/>
            <person name="Hackl T."/>
            <person name="Roman M."/>
        </authorList>
    </citation>
    <scope>NUCLEOTIDE SEQUENCE [LARGE SCALE GENOMIC DNA]</scope>
    <source>
        <strain evidence="14 15">BVI</strain>
    </source>
</reference>
<dbReference type="OMA" id="THACINT"/>
<dbReference type="GO" id="GO:0007005">
    <property type="term" value="P:mitochondrion organization"/>
    <property type="evidence" value="ECO:0007669"/>
    <property type="project" value="TreeGrafter"/>
</dbReference>
<feature type="coiled-coil region" evidence="10">
    <location>
        <begin position="476"/>
        <end position="554"/>
    </location>
</feature>
<keyword evidence="5" id="KW-0067">ATP-binding</keyword>
<dbReference type="Gene3D" id="3.40.50.300">
    <property type="entry name" value="P-loop containing nucleotide triphosphate hydrolases"/>
    <property type="match status" value="1"/>
</dbReference>
<comment type="caution">
    <text evidence="14">The sequence shown here is derived from an EMBL/GenBank/DDBJ whole genome shotgun (WGS) entry which is preliminary data.</text>
</comment>
<evidence type="ECO:0000256" key="9">
    <source>
        <dbReference type="ARBA" id="ARBA00023271"/>
    </source>
</evidence>
<dbReference type="InterPro" id="IPR021911">
    <property type="entry name" value="ATAD3_N"/>
</dbReference>
<dbReference type="GO" id="GO:0016887">
    <property type="term" value="F:ATP hydrolysis activity"/>
    <property type="evidence" value="ECO:0007669"/>
    <property type="project" value="InterPro"/>
</dbReference>
<sequence length="1314" mass="135118">MRLGHVLAVAAALLVICAPLLEAGAAQVRQADHEGAGPGYIEAETISVADGADPEPDDSADVTPGEDSAASGHRSRASRAQNALKRRVALMSSENRRLGELLAAAQSELESMQPTAMEAKRLVVAKAEAEVALQRARADEARARQLQAEADAEAARAAALAAQEQAKLEQQREAAAVAAAANATAQRELAEQRATTMREAAAANKAQADAAEAARSLELARLAHAEEVRASALANATVARDRAKADAEAAKRADAETRLAASRAEAARAEAARLESKRAVADAEARAAEAKALSASAESAAETRRADLLRSIVQEAASGAAGDMASNSSFVEALAGRLETISASLPDGSDPAAAARARKAASDAFQAEAVKLAAEHHVGTAEELAGGAEASLALNRTLEEALPRLGAAVADRVVAGLLAGGETSPLLSALNRAPASVDASGAASLLGAAAAAEARRLASVVASLVAASGRAAAGAREDARMATEAAQARAREAEASAAQAATELEAARTRAAEAASRAEAAAATARSTEHARAEAEAKAAAAAAEASAADAQARIALALDAQHTARVDATLLAVQNATAATARARAEAERGLAEAEASRGAALRAEAEERRLLAAAAAAQAAADLAKQEEQSAAARQRAAAAASQASAASTRAAEAQREAAQADAQRAAAEASAVEGSVKLAQLAAFNATEGVRLAEANRATAEAQLEAAQAAAEAAAARADLTALLAKVEEAKERTALAEASAAEARGEQDRQTERLRAELNRNTSLEAAREADRLARARDEERLRLEVAAAQAKEEARLAAELKIAEAAAGGEAAAAKARAEVEAAARIQQERDNEDVHERRRLKDAAAERERWLAVASASFDAIGDAGRAMVGPYLPQTVLAVLCVALAVYGSREALTLAGKAAALSLGKPRLVRETSLGSQPALDALDAVADAVTLGLTAWLAPEGVTAGLRASGPANPAAAFEGVVLGEELRESVIGLARSTRNAKSNHAPLRHALFYGPPGTGKTMAAQRLARSVGLDYAVMAGGDVAPLAAEAVTEIHRLFEWAKRSRRGLLLFIDEAEAFLGARDRAGGVSEHLRNVLSALLYQTGEQSSHYMMVLCTNRPEDLDAAVTDRVDQSLRFPLPEQQQRRAMVWQYFRSHVLARTAAEDAKRLADEAASVSAAGRQANGHSRPAGAANGKRSVAAAAVAPAPAPAPASAAADAPATPSRGCCAGRQPPQIRLHSDISASVIESLKVATAGFSGRQIGKLMLNVQGAVYAAEDVTLRRAMLDAVLSLEQRKHANKSRAEEAARAEAEATGRHTAFLGSWD</sequence>
<gene>
    <name evidence="14" type="ORF">FNF29_01021</name>
</gene>
<evidence type="ECO:0000256" key="1">
    <source>
        <dbReference type="ARBA" id="ARBA00004273"/>
    </source>
</evidence>
<dbReference type="SMART" id="SM00382">
    <property type="entry name" value="AAA"/>
    <property type="match status" value="1"/>
</dbReference>
<evidence type="ECO:0000256" key="5">
    <source>
        <dbReference type="ARBA" id="ARBA00022840"/>
    </source>
</evidence>
<dbReference type="GO" id="GO:0042645">
    <property type="term" value="C:mitochondrial nucleoid"/>
    <property type="evidence" value="ECO:0007669"/>
    <property type="project" value="UniProtKB-SubCell"/>
</dbReference>
<dbReference type="Proteomes" id="UP000323011">
    <property type="component" value="Unassembled WGS sequence"/>
</dbReference>
<dbReference type="GO" id="GO:0005743">
    <property type="term" value="C:mitochondrial inner membrane"/>
    <property type="evidence" value="ECO:0007669"/>
    <property type="project" value="UniProtKB-SubCell"/>
</dbReference>
<dbReference type="SUPFAM" id="SSF52540">
    <property type="entry name" value="P-loop containing nucleoside triphosphate hydrolases"/>
    <property type="match status" value="1"/>
</dbReference>
<keyword evidence="6 10" id="KW-0175">Coiled coil</keyword>
<dbReference type="InterPro" id="IPR003959">
    <property type="entry name" value="ATPase_AAA_core"/>
</dbReference>
<accession>A0A5A8CWN6</accession>
<dbReference type="GO" id="GO:0008270">
    <property type="term" value="F:zinc ion binding"/>
    <property type="evidence" value="ECO:0007669"/>
    <property type="project" value="TreeGrafter"/>
</dbReference>
<feature type="region of interest" description="Disordered" evidence="11">
    <location>
        <begin position="1199"/>
        <end position="1222"/>
    </location>
</feature>
<feature type="domain" description="AAA+ ATPase" evidence="13">
    <location>
        <begin position="996"/>
        <end position="1130"/>
    </location>
</feature>
<dbReference type="EMBL" id="VLTN01000004">
    <property type="protein sequence ID" value="KAA0156231.1"/>
    <property type="molecule type" value="Genomic_DNA"/>
</dbReference>
<keyword evidence="12" id="KW-0732">Signal</keyword>
<feature type="coiled-coil region" evidence="10">
    <location>
        <begin position="124"/>
        <end position="200"/>
    </location>
</feature>
<dbReference type="GO" id="GO:0005524">
    <property type="term" value="F:ATP binding"/>
    <property type="evidence" value="ECO:0007669"/>
    <property type="project" value="UniProtKB-KW"/>
</dbReference>
<proteinExistence type="predicted"/>
<dbReference type="Pfam" id="PF00004">
    <property type="entry name" value="AAA"/>
    <property type="match status" value="1"/>
</dbReference>
<comment type="subcellular location">
    <subcellularLocation>
        <location evidence="1">Mitochondrion inner membrane</location>
    </subcellularLocation>
    <subcellularLocation>
        <location evidence="2">Mitochondrion matrix</location>
        <location evidence="2">Mitochondrion nucleoid</location>
    </subcellularLocation>
</comment>
<evidence type="ECO:0000313" key="14">
    <source>
        <dbReference type="EMBL" id="KAA0156231.1"/>
    </source>
</evidence>
<feature type="chain" id="PRO_5023118800" description="AAA+ ATPase domain-containing protein" evidence="12">
    <location>
        <begin position="24"/>
        <end position="1314"/>
    </location>
</feature>
<evidence type="ECO:0000256" key="11">
    <source>
        <dbReference type="SAM" id="MobiDB-lite"/>
    </source>
</evidence>
<keyword evidence="9" id="KW-1135">Mitochondrion nucleoid</keyword>
<dbReference type="InterPro" id="IPR003593">
    <property type="entry name" value="AAA+_ATPase"/>
</dbReference>
<evidence type="ECO:0000256" key="3">
    <source>
        <dbReference type="ARBA" id="ARBA00022741"/>
    </source>
</evidence>
<evidence type="ECO:0000256" key="7">
    <source>
        <dbReference type="ARBA" id="ARBA00023128"/>
    </source>
</evidence>
<evidence type="ECO:0000256" key="8">
    <source>
        <dbReference type="ARBA" id="ARBA00023136"/>
    </source>
</evidence>
<name>A0A5A8CWN6_CAFRO</name>
<evidence type="ECO:0000259" key="13">
    <source>
        <dbReference type="SMART" id="SM00382"/>
    </source>
</evidence>
<evidence type="ECO:0000256" key="2">
    <source>
        <dbReference type="ARBA" id="ARBA00004436"/>
    </source>
</evidence>
<protein>
    <recommendedName>
        <fullName evidence="13">AAA+ ATPase domain-containing protein</fullName>
    </recommendedName>
</protein>
<evidence type="ECO:0000256" key="6">
    <source>
        <dbReference type="ARBA" id="ARBA00023054"/>
    </source>
</evidence>
<keyword evidence="3" id="KW-0547">Nucleotide-binding</keyword>
<dbReference type="PANTHER" id="PTHR23075">
    <property type="entry name" value="PUTATIVE ATP-ASE"/>
    <property type="match status" value="1"/>
</dbReference>
<feature type="coiled-coil region" evidence="10">
    <location>
        <begin position="233"/>
        <end position="300"/>
    </location>
</feature>
<organism evidence="14 15">
    <name type="scientific">Cafeteria roenbergensis</name>
    <name type="common">Marine flagellate</name>
    <dbReference type="NCBI Taxonomy" id="33653"/>
    <lineage>
        <taxon>Eukaryota</taxon>
        <taxon>Sar</taxon>
        <taxon>Stramenopiles</taxon>
        <taxon>Bigyra</taxon>
        <taxon>Opalozoa</taxon>
        <taxon>Bicosoecida</taxon>
        <taxon>Cafeteriaceae</taxon>
        <taxon>Cafeteria</taxon>
    </lineage>
</organism>
<feature type="compositionally biased region" description="Low complexity" evidence="11">
    <location>
        <begin position="1199"/>
        <end position="1212"/>
    </location>
</feature>
<dbReference type="Pfam" id="PF12037">
    <property type="entry name" value="ATAD3_N"/>
    <property type="match status" value="1"/>
</dbReference>
<keyword evidence="8" id="KW-0472">Membrane</keyword>
<feature type="region of interest" description="Disordered" evidence="11">
    <location>
        <begin position="49"/>
        <end position="83"/>
    </location>
</feature>
<dbReference type="InterPro" id="IPR027417">
    <property type="entry name" value="P-loop_NTPase"/>
</dbReference>
<keyword evidence="15" id="KW-1185">Reference proteome</keyword>
<evidence type="ECO:0000256" key="10">
    <source>
        <dbReference type="SAM" id="Coils"/>
    </source>
</evidence>